<dbReference type="Pfam" id="PF10585">
    <property type="entry name" value="UBA_E1_SCCH"/>
    <property type="match status" value="1"/>
</dbReference>
<comment type="similarity">
    <text evidence="1">Belongs to the ubiquitin-activating E1 family.</text>
</comment>
<evidence type="ECO:0000256" key="1">
    <source>
        <dbReference type="ARBA" id="ARBA00005673"/>
    </source>
</evidence>
<keyword evidence="6" id="KW-1185">Reference proteome</keyword>
<feature type="domain" description="Ubiquitin-activating enzyme SCCH" evidence="4">
    <location>
        <begin position="123"/>
        <end position="212"/>
    </location>
</feature>
<comment type="pathway">
    <text evidence="2">Protein modification.</text>
</comment>
<reference evidence="6" key="1">
    <citation type="journal article" date="2013" name="Proc. Natl. Acad. Sci. U.S.A.">
        <title>Improving the coverage of the cyanobacterial phylum using diversity-driven genome sequencing.</title>
        <authorList>
            <person name="Shih P.M."/>
            <person name="Wu D."/>
            <person name="Latifi A."/>
            <person name="Axen S.D."/>
            <person name="Fewer D.P."/>
            <person name="Talla E."/>
            <person name="Calteau A."/>
            <person name="Cai F."/>
            <person name="Tandeau de Marsac N."/>
            <person name="Rippka R."/>
            <person name="Herdman M."/>
            <person name="Sivonen K."/>
            <person name="Coursin T."/>
            <person name="Laurent T."/>
            <person name="Goodwin L."/>
            <person name="Nolan M."/>
            <person name="Davenport K.W."/>
            <person name="Han C.S."/>
            <person name="Rubin E.M."/>
            <person name="Eisen J.A."/>
            <person name="Woyke T."/>
            <person name="Gugger M."/>
            <person name="Kerfeld C.A."/>
        </authorList>
    </citation>
    <scope>NUCLEOTIDE SEQUENCE [LARGE SCALE GENOMIC DNA]</scope>
    <source>
        <strain evidence="6">PCC 10605</strain>
    </source>
</reference>
<feature type="coiled-coil region" evidence="3">
    <location>
        <begin position="117"/>
        <end position="144"/>
    </location>
</feature>
<evidence type="ECO:0000256" key="3">
    <source>
        <dbReference type="SAM" id="Coils"/>
    </source>
</evidence>
<evidence type="ECO:0000313" key="5">
    <source>
        <dbReference type="EMBL" id="AFZ52389.1"/>
    </source>
</evidence>
<dbReference type="Proteomes" id="UP000010480">
    <property type="component" value="Chromosome"/>
</dbReference>
<dbReference type="AlphaFoldDB" id="K9YZP7"/>
<dbReference type="InterPro" id="IPR019572">
    <property type="entry name" value="UBA_E1_SCCH"/>
</dbReference>
<proteinExistence type="inferred from homology"/>
<dbReference type="EMBL" id="CP003947">
    <property type="protein sequence ID" value="AFZ52389.1"/>
    <property type="molecule type" value="Genomic_DNA"/>
</dbReference>
<dbReference type="eggNOG" id="COG3597">
    <property type="taxonomic scope" value="Bacteria"/>
</dbReference>
<evidence type="ECO:0000256" key="2">
    <source>
        <dbReference type="ARBA" id="ARBA00043952"/>
    </source>
</evidence>
<evidence type="ECO:0000313" key="6">
    <source>
        <dbReference type="Proteomes" id="UP000010480"/>
    </source>
</evidence>
<dbReference type="HOGENOM" id="CLU_699647_0_0_3"/>
<gene>
    <name evidence="5" type="ordered locus">Cyan10605_0236</name>
</gene>
<keyword evidence="3" id="KW-0175">Coiled coil</keyword>
<evidence type="ECO:0000259" key="4">
    <source>
        <dbReference type="Pfam" id="PF10585"/>
    </source>
</evidence>
<sequence length="394" mass="43269">MKVKEIDQNILGQTTEVLINKKKAKGKIIAIADHSTHQQVCIQIEEGKMGVWIPALALVDYDKLAVSVSSNILEQVVKLPQDFFVSVQKKAEQDITSLVDFADNLAKNINNKVASDIQLINSAVEKAQKLIEKTTQEIAKSGENSIKFINQYLAETNSAIGKILNQISDIIQNFSNETFRKCIAMAMKVAEDSFDSAKKVVDKLRQEYPKEKSFKIAQRLINRSTIFSLGFGIAMDGFNFAESLTKLSIGLDLAKNAALLSELVYQIGIAYGFNDINKITKGEAIAIIALCLGIDILQQLGLKALTEPSSIVSIPIKAVSNVALFQLVGYASCLYFDIKVNGAENPLVSGKAYQQFTDKLRIYLDETLSETEKLADIVKDAISIKQQVPALATA</sequence>
<dbReference type="OrthoDB" id="457929at2"/>
<accession>K9YZP7</accession>
<organism evidence="5 6">
    <name type="scientific">Cyanobacterium aponinum (strain PCC 10605)</name>
    <dbReference type="NCBI Taxonomy" id="755178"/>
    <lineage>
        <taxon>Bacteria</taxon>
        <taxon>Bacillati</taxon>
        <taxon>Cyanobacteriota</taxon>
        <taxon>Cyanophyceae</taxon>
        <taxon>Oscillatoriophycideae</taxon>
        <taxon>Chroococcales</taxon>
        <taxon>Geminocystaceae</taxon>
        <taxon>Cyanobacterium</taxon>
    </lineage>
</organism>
<name>K9YZP7_CYAAP</name>
<dbReference type="KEGG" id="can:Cyan10605_0236"/>
<dbReference type="RefSeq" id="WP_015218121.1">
    <property type="nucleotide sequence ID" value="NC_019776.1"/>
</dbReference>
<protein>
    <recommendedName>
        <fullName evidence="4">Ubiquitin-activating enzyme SCCH domain-containing protein</fullName>
    </recommendedName>
</protein>